<keyword evidence="2" id="KW-0560">Oxidoreductase</keyword>
<dbReference type="InterPro" id="IPR000683">
    <property type="entry name" value="Gfo/Idh/MocA-like_OxRdtase_N"/>
</dbReference>
<feature type="domain" description="GFO/IDH/MocA-like oxidoreductase" evidence="4">
    <location>
        <begin position="142"/>
        <end position="256"/>
    </location>
</feature>
<dbReference type="SUPFAM" id="SSF55347">
    <property type="entry name" value="Glyceraldehyde-3-phosphate dehydrogenase-like, C-terminal domain"/>
    <property type="match status" value="1"/>
</dbReference>
<sequence>MTISGTTAARSGSGLRWGLLGAARIARALIPAIRASGGEVVALGVRDPNSEHARAFAQEWNVPIVGGYQEVLNADLDAVYNPLPNDLHLPWSLAAMRAGKHVLTEKPLVLNAAEAQELADAARETGRVLLEAFAYRFHPHITRLRQLVQGGELGEVRSVRAAFGFMLDNPEDFRWLADKGGGALFDVGTYTVNLVRLLLGEPTAAVARARWTPGNVDLGLSGVLEYPGVLAGVDCAFDWAEPAPQRLTILGTRGTLDMNGVFHSNTHSPVSFTVTDAAGVREEEFPPFNAYAAMVEHFQQVVLGEEEALYPPQDSVRHARVLDALFASARTGGRVEV</sequence>
<evidence type="ECO:0000256" key="1">
    <source>
        <dbReference type="ARBA" id="ARBA00010928"/>
    </source>
</evidence>
<dbReference type="GO" id="GO:0016491">
    <property type="term" value="F:oxidoreductase activity"/>
    <property type="evidence" value="ECO:0007669"/>
    <property type="project" value="UniProtKB-KW"/>
</dbReference>
<dbReference type="Gene3D" id="3.30.360.10">
    <property type="entry name" value="Dihydrodipicolinate Reductase, domain 2"/>
    <property type="match status" value="1"/>
</dbReference>
<keyword evidence="6" id="KW-1185">Reference proteome</keyword>
<dbReference type="PANTHER" id="PTHR22604">
    <property type="entry name" value="OXIDOREDUCTASES"/>
    <property type="match status" value="1"/>
</dbReference>
<dbReference type="RefSeq" id="WP_075830283.1">
    <property type="nucleotide sequence ID" value="NZ_MSTI01000015.1"/>
</dbReference>
<accession>A0A1U7P483</accession>
<evidence type="ECO:0000259" key="4">
    <source>
        <dbReference type="Pfam" id="PF22725"/>
    </source>
</evidence>
<comment type="caution">
    <text evidence="5">The sequence shown here is derived from an EMBL/GenBank/DDBJ whole genome shotgun (WGS) entry which is preliminary data.</text>
</comment>
<name>A0A1U7P483_9DEIO</name>
<dbReference type="SUPFAM" id="SSF51735">
    <property type="entry name" value="NAD(P)-binding Rossmann-fold domains"/>
    <property type="match status" value="1"/>
</dbReference>
<dbReference type="eggNOG" id="COG0673">
    <property type="taxonomic scope" value="Bacteria"/>
</dbReference>
<gene>
    <name evidence="5" type="ORF">BOO71_0001057</name>
</gene>
<dbReference type="OrthoDB" id="2350336at2"/>
<dbReference type="AlphaFoldDB" id="A0A1U7P483"/>
<dbReference type="Proteomes" id="UP000186607">
    <property type="component" value="Unassembled WGS sequence"/>
</dbReference>
<dbReference type="InterPro" id="IPR050984">
    <property type="entry name" value="Gfo/Idh/MocA_domain"/>
</dbReference>
<dbReference type="PANTHER" id="PTHR22604:SF105">
    <property type="entry name" value="TRANS-1,2-DIHYDROBENZENE-1,2-DIOL DEHYDROGENASE"/>
    <property type="match status" value="1"/>
</dbReference>
<evidence type="ECO:0000313" key="6">
    <source>
        <dbReference type="Proteomes" id="UP000186607"/>
    </source>
</evidence>
<protein>
    <submittedName>
        <fullName evidence="5">Oxidoreductase</fullName>
    </submittedName>
</protein>
<dbReference type="InterPro" id="IPR036291">
    <property type="entry name" value="NAD(P)-bd_dom_sf"/>
</dbReference>
<dbReference type="Pfam" id="PF01408">
    <property type="entry name" value="GFO_IDH_MocA"/>
    <property type="match status" value="1"/>
</dbReference>
<dbReference type="GO" id="GO:0000166">
    <property type="term" value="F:nucleotide binding"/>
    <property type="evidence" value="ECO:0007669"/>
    <property type="project" value="InterPro"/>
</dbReference>
<evidence type="ECO:0000259" key="3">
    <source>
        <dbReference type="Pfam" id="PF01408"/>
    </source>
</evidence>
<dbReference type="Pfam" id="PF22725">
    <property type="entry name" value="GFO_IDH_MocA_C3"/>
    <property type="match status" value="1"/>
</dbReference>
<dbReference type="STRING" id="249408.BOO71_0001057"/>
<feature type="domain" description="Gfo/Idh/MocA-like oxidoreductase N-terminal" evidence="3">
    <location>
        <begin position="15"/>
        <end position="131"/>
    </location>
</feature>
<comment type="similarity">
    <text evidence="1">Belongs to the Gfo/Idh/MocA family.</text>
</comment>
<organism evidence="5 6">
    <name type="scientific">Deinococcus marmoris</name>
    <dbReference type="NCBI Taxonomy" id="249408"/>
    <lineage>
        <taxon>Bacteria</taxon>
        <taxon>Thermotogati</taxon>
        <taxon>Deinococcota</taxon>
        <taxon>Deinococci</taxon>
        <taxon>Deinococcales</taxon>
        <taxon>Deinococcaceae</taxon>
        <taxon>Deinococcus</taxon>
    </lineage>
</organism>
<dbReference type="Gene3D" id="3.40.50.720">
    <property type="entry name" value="NAD(P)-binding Rossmann-like Domain"/>
    <property type="match status" value="1"/>
</dbReference>
<evidence type="ECO:0000313" key="5">
    <source>
        <dbReference type="EMBL" id="OLV19958.1"/>
    </source>
</evidence>
<reference evidence="5 6" key="1">
    <citation type="submission" date="2017-01" db="EMBL/GenBank/DDBJ databases">
        <title>Genome Analysis of Deinococcus marmoris KOPRI26562.</title>
        <authorList>
            <person name="Kim J.H."/>
            <person name="Oh H.-M."/>
        </authorList>
    </citation>
    <scope>NUCLEOTIDE SEQUENCE [LARGE SCALE GENOMIC DNA]</scope>
    <source>
        <strain evidence="5 6">KOPRI26562</strain>
    </source>
</reference>
<evidence type="ECO:0000256" key="2">
    <source>
        <dbReference type="ARBA" id="ARBA00023002"/>
    </source>
</evidence>
<dbReference type="EMBL" id="MSTI01000015">
    <property type="protein sequence ID" value="OLV19958.1"/>
    <property type="molecule type" value="Genomic_DNA"/>
</dbReference>
<proteinExistence type="inferred from homology"/>
<dbReference type="InterPro" id="IPR055170">
    <property type="entry name" value="GFO_IDH_MocA-like_dom"/>
</dbReference>